<keyword evidence="1" id="KW-0472">Membrane</keyword>
<keyword evidence="1" id="KW-0812">Transmembrane</keyword>
<evidence type="ECO:0000256" key="1">
    <source>
        <dbReference type="SAM" id="Phobius"/>
    </source>
</evidence>
<sequence length="65" mass="7688">MIVLFVWMKLRKNKWQELYRVVIMVSILNVLILGWPNILFVLFVEVNLRQSCLILPMKTILANGD</sequence>
<organism evidence="2">
    <name type="scientific">Solanum chacoense</name>
    <name type="common">Chaco potato</name>
    <dbReference type="NCBI Taxonomy" id="4108"/>
    <lineage>
        <taxon>Eukaryota</taxon>
        <taxon>Viridiplantae</taxon>
        <taxon>Streptophyta</taxon>
        <taxon>Embryophyta</taxon>
        <taxon>Tracheophyta</taxon>
        <taxon>Spermatophyta</taxon>
        <taxon>Magnoliopsida</taxon>
        <taxon>eudicotyledons</taxon>
        <taxon>Gunneridae</taxon>
        <taxon>Pentapetalae</taxon>
        <taxon>asterids</taxon>
        <taxon>lamiids</taxon>
        <taxon>Solanales</taxon>
        <taxon>Solanaceae</taxon>
        <taxon>Solanoideae</taxon>
        <taxon>Solaneae</taxon>
        <taxon>Solanum</taxon>
    </lineage>
</organism>
<name>A0A0V0H1K6_SOLCH</name>
<dbReference type="AlphaFoldDB" id="A0A0V0H1K6"/>
<feature type="transmembrane region" description="Helical" evidence="1">
    <location>
        <begin position="21"/>
        <end position="44"/>
    </location>
</feature>
<proteinExistence type="predicted"/>
<keyword evidence="1" id="KW-1133">Transmembrane helix</keyword>
<reference evidence="2" key="1">
    <citation type="submission" date="2015-12" db="EMBL/GenBank/DDBJ databases">
        <title>Gene expression during late stages of embryo sac development: a critical building block for successful pollen-pistil interactions.</title>
        <authorList>
            <person name="Liu Y."/>
            <person name="Joly V."/>
            <person name="Sabar M."/>
            <person name="Matton D.P."/>
        </authorList>
    </citation>
    <scope>NUCLEOTIDE SEQUENCE</scope>
</reference>
<protein>
    <submittedName>
        <fullName evidence="2">Putative ovule protein</fullName>
    </submittedName>
</protein>
<accession>A0A0V0H1K6</accession>
<evidence type="ECO:0000313" key="2">
    <source>
        <dbReference type="EMBL" id="JAP14273.1"/>
    </source>
</evidence>
<dbReference type="EMBL" id="GEDG01026794">
    <property type="protein sequence ID" value="JAP14273.1"/>
    <property type="molecule type" value="Transcribed_RNA"/>
</dbReference>